<evidence type="ECO:0000313" key="8">
    <source>
        <dbReference type="Proteomes" id="UP000298097"/>
    </source>
</evidence>
<dbReference type="PANTHER" id="PTHR30469">
    <property type="entry name" value="MULTIDRUG RESISTANCE PROTEIN MDTA"/>
    <property type="match status" value="1"/>
</dbReference>
<dbReference type="Pfam" id="PF25989">
    <property type="entry name" value="YknX_C"/>
    <property type="match status" value="1"/>
</dbReference>
<dbReference type="GO" id="GO:0015562">
    <property type="term" value="F:efflux transmembrane transporter activity"/>
    <property type="evidence" value="ECO:0007669"/>
    <property type="project" value="TreeGrafter"/>
</dbReference>
<dbReference type="FunFam" id="2.40.30.170:FF:000010">
    <property type="entry name" value="Efflux RND transporter periplasmic adaptor subunit"/>
    <property type="match status" value="1"/>
</dbReference>
<feature type="domain" description="CusB-like beta-barrel" evidence="5">
    <location>
        <begin position="315"/>
        <end position="384"/>
    </location>
</feature>
<dbReference type="AlphaFoldDB" id="A0A4R9H6N8"/>
<dbReference type="EMBL" id="RQEY01000012">
    <property type="protein sequence ID" value="TGK41263.1"/>
    <property type="molecule type" value="Genomic_DNA"/>
</dbReference>
<dbReference type="Proteomes" id="UP000298097">
    <property type="component" value="Unassembled WGS sequence"/>
</dbReference>
<dbReference type="GO" id="GO:1990281">
    <property type="term" value="C:efflux pump complex"/>
    <property type="evidence" value="ECO:0007669"/>
    <property type="project" value="TreeGrafter"/>
</dbReference>
<keyword evidence="4" id="KW-1133">Transmembrane helix</keyword>
<dbReference type="Gene3D" id="2.40.420.20">
    <property type="match status" value="1"/>
</dbReference>
<accession>A0A4R9H6N8</accession>
<dbReference type="NCBIfam" id="TIGR01730">
    <property type="entry name" value="RND_mfp"/>
    <property type="match status" value="1"/>
</dbReference>
<feature type="transmembrane region" description="Helical" evidence="4">
    <location>
        <begin position="12"/>
        <end position="30"/>
    </location>
</feature>
<dbReference type="OrthoDB" id="325180at2"/>
<evidence type="ECO:0000256" key="1">
    <source>
        <dbReference type="ARBA" id="ARBA00009477"/>
    </source>
</evidence>
<keyword evidence="2" id="KW-0175">Coiled coil</keyword>
<dbReference type="Gene3D" id="2.40.30.170">
    <property type="match status" value="1"/>
</dbReference>
<evidence type="ECO:0000313" key="7">
    <source>
        <dbReference type="EMBL" id="TGK41263.1"/>
    </source>
</evidence>
<sequence length="473" mass="52938">MNGTGKFHPKILLLLGGFIFFISAVVWNVLPKFKNGLSITPPKKISVKVSSVKSVEVSPSIEAAGVIEPEEKIDLFFKVPGRIEKVFVEEGERVSRGQKLASLEKYSFEQERKRQEANLDSSIAQLKLSEEKFEKARKQIQAKFIEIKKQNELVSRYREEYEKAKRTFEAKEAVFKEGAISQEELNAARIEAIARSTVYENGKRDLDIISLGMTDSDIKESGHPVPKTDAARLIILKEINTKIEKAETEVAKAAVRSTETLLNKALQDLKESDLYSPMDGTIMQKLKSRGDVLNGASGQGQAVLVVAKIDNIFAVFNVNEKDSVRIKKGLNVDVIADVLPDKLFKGEIVRVQPYIVEKTHTLQVSAKVSNKEIKLRPGMFIRTRTFEGDKIKVFEIPRISFLESSDKEGSIFVVREGKAFKIQVKIKETRGDSIYLSEGPNENDQVVIEGNSRLKEGSEVEIEKEPTNPPQGG</sequence>
<dbReference type="InterPro" id="IPR006143">
    <property type="entry name" value="RND_pump_MFP"/>
</dbReference>
<protein>
    <submittedName>
        <fullName evidence="7">Efflux RND transporter periplasmic adaptor subunit</fullName>
    </submittedName>
</protein>
<feature type="compositionally biased region" description="Basic and acidic residues" evidence="3">
    <location>
        <begin position="454"/>
        <end position="466"/>
    </location>
</feature>
<gene>
    <name evidence="7" type="ORF">EHO65_07500</name>
</gene>
<name>A0A4R9H6N8_9LEPT</name>
<organism evidence="7 8">
    <name type="scientific">Leptospira andrefontaineae</name>
    <dbReference type="NCBI Taxonomy" id="2484976"/>
    <lineage>
        <taxon>Bacteria</taxon>
        <taxon>Pseudomonadati</taxon>
        <taxon>Spirochaetota</taxon>
        <taxon>Spirochaetia</taxon>
        <taxon>Leptospirales</taxon>
        <taxon>Leptospiraceae</taxon>
        <taxon>Leptospira</taxon>
    </lineage>
</organism>
<comment type="similarity">
    <text evidence="1">Belongs to the membrane fusion protein (MFP) (TC 8.A.1) family.</text>
</comment>
<evidence type="ECO:0000256" key="4">
    <source>
        <dbReference type="SAM" id="Phobius"/>
    </source>
</evidence>
<evidence type="ECO:0000256" key="3">
    <source>
        <dbReference type="SAM" id="MobiDB-lite"/>
    </source>
</evidence>
<comment type="caution">
    <text evidence="7">The sequence shown here is derived from an EMBL/GenBank/DDBJ whole genome shotgun (WGS) entry which is preliminary data.</text>
</comment>
<dbReference type="PRINTS" id="PR01490">
    <property type="entry name" value="RTXTOXIND"/>
</dbReference>
<reference evidence="7" key="1">
    <citation type="journal article" date="2019" name="PLoS Negl. Trop. Dis.">
        <title>Revisiting the worldwide diversity of Leptospira species in the environment.</title>
        <authorList>
            <person name="Vincent A.T."/>
            <person name="Schiettekatte O."/>
            <person name="Bourhy P."/>
            <person name="Veyrier F.J."/>
            <person name="Picardeau M."/>
        </authorList>
    </citation>
    <scope>NUCLEOTIDE SEQUENCE [LARGE SCALE GENOMIC DNA]</scope>
    <source>
        <strain evidence="7">201800301</strain>
    </source>
</reference>
<dbReference type="SUPFAM" id="SSF111369">
    <property type="entry name" value="HlyD-like secretion proteins"/>
    <property type="match status" value="2"/>
</dbReference>
<dbReference type="InterPro" id="IPR058637">
    <property type="entry name" value="YknX-like_C"/>
</dbReference>
<evidence type="ECO:0000256" key="2">
    <source>
        <dbReference type="SAM" id="Coils"/>
    </source>
</evidence>
<keyword evidence="4" id="KW-0472">Membrane</keyword>
<evidence type="ECO:0000259" key="5">
    <source>
        <dbReference type="Pfam" id="PF25954"/>
    </source>
</evidence>
<feature type="coiled-coil region" evidence="2">
    <location>
        <begin position="112"/>
        <end position="174"/>
    </location>
</feature>
<feature type="domain" description="YknX-like C-terminal permuted SH3-like" evidence="6">
    <location>
        <begin position="396"/>
        <end position="462"/>
    </location>
</feature>
<keyword evidence="8" id="KW-1185">Reference proteome</keyword>
<dbReference type="Pfam" id="PF25954">
    <property type="entry name" value="Beta-barrel_RND_2"/>
    <property type="match status" value="1"/>
</dbReference>
<feature type="region of interest" description="Disordered" evidence="3">
    <location>
        <begin position="454"/>
        <end position="473"/>
    </location>
</feature>
<dbReference type="Gene3D" id="1.10.287.470">
    <property type="entry name" value="Helix hairpin bin"/>
    <property type="match status" value="2"/>
</dbReference>
<dbReference type="PANTHER" id="PTHR30469:SF15">
    <property type="entry name" value="HLYD FAMILY OF SECRETION PROTEINS"/>
    <property type="match status" value="1"/>
</dbReference>
<proteinExistence type="inferred from homology"/>
<dbReference type="RefSeq" id="WP_135773514.1">
    <property type="nucleotide sequence ID" value="NZ_RQEY01000012.1"/>
</dbReference>
<keyword evidence="4" id="KW-0812">Transmembrane</keyword>
<evidence type="ECO:0000259" key="6">
    <source>
        <dbReference type="Pfam" id="PF25989"/>
    </source>
</evidence>
<dbReference type="Gene3D" id="2.40.50.100">
    <property type="match status" value="2"/>
</dbReference>
<dbReference type="InterPro" id="IPR058792">
    <property type="entry name" value="Beta-barrel_RND_2"/>
</dbReference>